<dbReference type="Pfam" id="PF04195">
    <property type="entry name" value="Transposase_28"/>
    <property type="match status" value="1"/>
</dbReference>
<feature type="region of interest" description="Disordered" evidence="2">
    <location>
        <begin position="282"/>
        <end position="301"/>
    </location>
</feature>
<keyword evidence="1" id="KW-0175">Coiled coil</keyword>
<organism evidence="4 5">
    <name type="scientific">Rubroshorea leprosula</name>
    <dbReference type="NCBI Taxonomy" id="152421"/>
    <lineage>
        <taxon>Eukaryota</taxon>
        <taxon>Viridiplantae</taxon>
        <taxon>Streptophyta</taxon>
        <taxon>Embryophyta</taxon>
        <taxon>Tracheophyta</taxon>
        <taxon>Spermatophyta</taxon>
        <taxon>Magnoliopsida</taxon>
        <taxon>eudicotyledons</taxon>
        <taxon>Gunneridae</taxon>
        <taxon>Pentapetalae</taxon>
        <taxon>rosids</taxon>
        <taxon>malvids</taxon>
        <taxon>Malvales</taxon>
        <taxon>Dipterocarpaceae</taxon>
        <taxon>Rubroshorea</taxon>
    </lineage>
</organism>
<keyword evidence="5" id="KW-1185">Reference proteome</keyword>
<protein>
    <recommendedName>
        <fullName evidence="3">Transposase (putative) gypsy type domain-containing protein</fullName>
    </recommendedName>
</protein>
<feature type="compositionally biased region" description="Acidic residues" evidence="2">
    <location>
        <begin position="573"/>
        <end position="587"/>
    </location>
</feature>
<sequence>MSFEETLSIRGSEEVRMLEYSDVSVDGGSSGSERIEGGVGRNEVVEVGAEKVPVNILEVGDRNDKFYDIGANIVSEVKEYESKFRTRLRFPLPDLLMWLLLEYSVGLTQLSPNAVRVIIGFIVYCQAKGVKAPIVNMFKHFFVLKARNRKEKGWYYFTPRSSNKKKRNLFSAEPSSIKGWKQKFFFVDDTEWERGDGEVEFLSTLKANKANQNKYSLNSDEEEEVEKLVRKEGDIIDIIFLTSSDVIEAAELYGLSSMSESVFVSCVMCKPRKKSKTLEKVASGKGDGNVEKGQMSSTEVRTAKEVELRGDEVVEFVPRPVLVELDPDLKETEVPALGKGKAVVPTPSFQSSIFGNKNFSAAKNFINAYVPEVDRRKAREEALVHGGISVVRHDLETATWVNVLAQEFMGLVKEHNSLQKERDELLKKNGEMKRELDIVAPAMTSLQEERDTLKTILSFEEKKRKMCEEENEAQEEEIKRMREFKVELKKNVQLLVHNGMEEHISNSINSSSFDNIVNIYRLPTTILTFTDCRKKVKAEYPEVDITKITFSEQRGRVGGERQKHVSRFLTSAVEEEEGEAEGAEVEESQPSPPMEVHPVPFEEEQPPLPIEQEPPQSLPPVE</sequence>
<accession>A0AAV5J8W5</accession>
<dbReference type="InterPro" id="IPR007321">
    <property type="entry name" value="Transposase_28"/>
</dbReference>
<dbReference type="Proteomes" id="UP001054252">
    <property type="component" value="Unassembled WGS sequence"/>
</dbReference>
<reference evidence="4 5" key="1">
    <citation type="journal article" date="2021" name="Commun. Biol.">
        <title>The genome of Shorea leprosula (Dipterocarpaceae) highlights the ecological relevance of drought in aseasonal tropical rainforests.</title>
        <authorList>
            <person name="Ng K.K.S."/>
            <person name="Kobayashi M.J."/>
            <person name="Fawcett J.A."/>
            <person name="Hatakeyama M."/>
            <person name="Paape T."/>
            <person name="Ng C.H."/>
            <person name="Ang C.C."/>
            <person name="Tnah L.H."/>
            <person name="Lee C.T."/>
            <person name="Nishiyama T."/>
            <person name="Sese J."/>
            <person name="O'Brien M.J."/>
            <person name="Copetti D."/>
            <person name="Mohd Noor M.I."/>
            <person name="Ong R.C."/>
            <person name="Putra M."/>
            <person name="Sireger I.Z."/>
            <person name="Indrioko S."/>
            <person name="Kosugi Y."/>
            <person name="Izuno A."/>
            <person name="Isagi Y."/>
            <person name="Lee S.L."/>
            <person name="Shimizu K.K."/>
        </authorList>
    </citation>
    <scope>NUCLEOTIDE SEQUENCE [LARGE SCALE GENOMIC DNA]</scope>
    <source>
        <strain evidence="4">214</strain>
    </source>
</reference>
<dbReference type="PANTHER" id="PTHR31099">
    <property type="entry name" value="OS06G0165300 PROTEIN"/>
    <property type="match status" value="1"/>
</dbReference>
<evidence type="ECO:0000313" key="5">
    <source>
        <dbReference type="Proteomes" id="UP001054252"/>
    </source>
</evidence>
<evidence type="ECO:0000256" key="2">
    <source>
        <dbReference type="SAM" id="MobiDB-lite"/>
    </source>
</evidence>
<evidence type="ECO:0000313" key="4">
    <source>
        <dbReference type="EMBL" id="GKV11059.1"/>
    </source>
</evidence>
<gene>
    <name evidence="4" type="ORF">SLEP1_g22345</name>
</gene>
<feature type="region of interest" description="Disordered" evidence="2">
    <location>
        <begin position="569"/>
        <end position="622"/>
    </location>
</feature>
<comment type="caution">
    <text evidence="4">The sequence shown here is derived from an EMBL/GenBank/DDBJ whole genome shotgun (WGS) entry which is preliminary data.</text>
</comment>
<evidence type="ECO:0000256" key="1">
    <source>
        <dbReference type="SAM" id="Coils"/>
    </source>
</evidence>
<evidence type="ECO:0000259" key="3">
    <source>
        <dbReference type="Pfam" id="PF04195"/>
    </source>
</evidence>
<feature type="coiled-coil region" evidence="1">
    <location>
        <begin position="415"/>
        <end position="491"/>
    </location>
</feature>
<name>A0AAV5J8W5_9ROSI</name>
<feature type="domain" description="Transposase (putative) gypsy type" evidence="3">
    <location>
        <begin position="82"/>
        <end position="145"/>
    </location>
</feature>
<dbReference type="AlphaFoldDB" id="A0AAV5J8W5"/>
<dbReference type="EMBL" id="BPVZ01000033">
    <property type="protein sequence ID" value="GKV11059.1"/>
    <property type="molecule type" value="Genomic_DNA"/>
</dbReference>
<proteinExistence type="predicted"/>
<dbReference type="PANTHER" id="PTHR31099:SF28">
    <property type="entry name" value="F5J5.12"/>
    <property type="match status" value="1"/>
</dbReference>